<proteinExistence type="predicted"/>
<accession>A0ACC2THT3</accession>
<comment type="caution">
    <text evidence="1">The sequence shown here is derived from an EMBL/GenBank/DDBJ whole genome shotgun (WGS) entry which is preliminary data.</text>
</comment>
<protein>
    <submittedName>
        <fullName evidence="1">Uncharacterized protein</fullName>
    </submittedName>
</protein>
<dbReference type="EMBL" id="QTSX02002874">
    <property type="protein sequence ID" value="KAJ9074031.1"/>
    <property type="molecule type" value="Genomic_DNA"/>
</dbReference>
<organism evidence="1 2">
    <name type="scientific">Entomophthora muscae</name>
    <dbReference type="NCBI Taxonomy" id="34485"/>
    <lineage>
        <taxon>Eukaryota</taxon>
        <taxon>Fungi</taxon>
        <taxon>Fungi incertae sedis</taxon>
        <taxon>Zoopagomycota</taxon>
        <taxon>Entomophthoromycotina</taxon>
        <taxon>Entomophthoromycetes</taxon>
        <taxon>Entomophthorales</taxon>
        <taxon>Entomophthoraceae</taxon>
        <taxon>Entomophthora</taxon>
    </lineage>
</organism>
<reference evidence="1" key="1">
    <citation type="submission" date="2022-04" db="EMBL/GenBank/DDBJ databases">
        <title>Genome of the entomopathogenic fungus Entomophthora muscae.</title>
        <authorList>
            <person name="Elya C."/>
            <person name="Lovett B.R."/>
            <person name="Lee E."/>
            <person name="Macias A.M."/>
            <person name="Hajek A.E."/>
            <person name="De Bivort B.L."/>
            <person name="Kasson M.T."/>
            <person name="De Fine Licht H.H."/>
            <person name="Stajich J.E."/>
        </authorList>
    </citation>
    <scope>NUCLEOTIDE SEQUENCE</scope>
    <source>
        <strain evidence="1">Berkeley</strain>
    </source>
</reference>
<gene>
    <name evidence="1" type="ORF">DSO57_1010332</name>
</gene>
<sequence>MDPDASPECYQPDKEEVNKDLLHQVLAVNTVMRRQALRTEALPLREAIKTVSIPYAEKLSHPSSEVTHE</sequence>
<keyword evidence="2" id="KW-1185">Reference proteome</keyword>
<feature type="non-terminal residue" evidence="1">
    <location>
        <position position="69"/>
    </location>
</feature>
<evidence type="ECO:0000313" key="2">
    <source>
        <dbReference type="Proteomes" id="UP001165960"/>
    </source>
</evidence>
<dbReference type="Proteomes" id="UP001165960">
    <property type="component" value="Unassembled WGS sequence"/>
</dbReference>
<evidence type="ECO:0000313" key="1">
    <source>
        <dbReference type="EMBL" id="KAJ9074031.1"/>
    </source>
</evidence>
<name>A0ACC2THT3_9FUNG</name>